<protein>
    <recommendedName>
        <fullName evidence="7">Aminoglycoside N(3)-acetyltransferase</fullName>
    </recommendedName>
</protein>
<evidence type="ECO:0000256" key="4">
    <source>
        <dbReference type="SAM" id="Phobius"/>
    </source>
</evidence>
<dbReference type="Proteomes" id="UP000663868">
    <property type="component" value="Unassembled WGS sequence"/>
</dbReference>
<sequence>MARIRYFRKKIPFKLSKEFLQESTKTIAKKKQRWLTFVKLSLSASVTLMIAVFTIVSYIHQTEIAERNRIQDERLANATHDKDLEIANLTRIQDQIIANITRYHDLEIANLTQIKDWEIALANLVIANETKIQDRQIAEENRNEDRAQQQDLHYETVYATYIEDISTVLYKQPYNYSMFKDNEKKMLYIRRKTLLTLRSIDSERRSQLFVFLHENNLLPDQSSPNTTISLVGADLRHIVIKSPVTGQYQFNSLSLLSLNLMNATFIDCRFTGKTNFTGSIVSNATFSGCTFENIVTMYETKLINASFIDCVFKKETQMKDSDLNDAQFIRSSFDKLSLISVNITNGSFIGCTFTDKSEFYLSEMQNISFVGSIFKKDSKLPDHHFDQVSLNYCDFRNVSMENTKFENSSLIYANFSNANFKNVYFIKNTFLTNSDFYNSKYDWTHFTETVLTNSRIDLTDSQLHFSNVILPNGTWLINYDNILNNGDAETQCYSSRQGNTISDWSIINGSPIMYYHKKVSLRPENSITGDCSFKCADADEQMCIMERRVTLDAFVVFLDDNASNYSISAYFGSDSECAENSTDVLITNNQTAFKRQLQNPYIKSNNGTIQWKPAKLEFKLMSEKKGFFTLRVTFHKNSTSCLIDNIEFRLKQASNIKSPGYLTQYITKMSEKQRALIARTHEKFGTCLTAERLKDDFQKLGILPGMTLLVHCSLSKIGWISGGSVTVIQVLLDLLGPDGTLIMPSHTSDNSDPKHWVYPSVPSEWFDVIRQTMPGYQSDITPTFHMGQLAETFRHWPGVLRSQHPKYSAIALGKKAKFITSNHYESCGEQSPLARLYDCTDDGYILLLGVQHKNNTSIHLAEYRYQINDNTEKTFLDGASIINPETNMNQWIEWFDFDYSAYDFNNVGYAFESIEGNAKIGNVGLAECRFIKQHLLVDFAVDWMAKNRRKQ</sequence>
<keyword evidence="3" id="KW-0012">Acyltransferase</keyword>
<evidence type="ECO:0000313" key="5">
    <source>
        <dbReference type="EMBL" id="CAF4027536.1"/>
    </source>
</evidence>
<name>A0A819QPN9_9BILA</name>
<comment type="similarity">
    <text evidence="1">Belongs to the antibiotic N-acetyltransferase family.</text>
</comment>
<dbReference type="AlphaFoldDB" id="A0A819QPN9"/>
<evidence type="ECO:0000256" key="3">
    <source>
        <dbReference type="ARBA" id="ARBA00023315"/>
    </source>
</evidence>
<proteinExistence type="inferred from homology"/>
<dbReference type="PANTHER" id="PTHR11104:SF0">
    <property type="entry name" value="SPBETA PROPHAGE-DERIVED AMINOGLYCOSIDE N(3')-ACETYLTRANSFERASE-LIKE PROTEIN YOKD"/>
    <property type="match status" value="1"/>
</dbReference>
<evidence type="ECO:0000256" key="2">
    <source>
        <dbReference type="ARBA" id="ARBA00022679"/>
    </source>
</evidence>
<dbReference type="SUPFAM" id="SSF141571">
    <property type="entry name" value="Pentapeptide repeat-like"/>
    <property type="match status" value="2"/>
</dbReference>
<dbReference type="SUPFAM" id="SSF110710">
    <property type="entry name" value="TTHA0583/YokD-like"/>
    <property type="match status" value="1"/>
</dbReference>
<dbReference type="GO" id="GO:0008080">
    <property type="term" value="F:N-acetyltransferase activity"/>
    <property type="evidence" value="ECO:0007669"/>
    <property type="project" value="InterPro"/>
</dbReference>
<accession>A0A819QPN9</accession>
<dbReference type="Pfam" id="PF13576">
    <property type="entry name" value="Pentapeptide_3"/>
    <property type="match status" value="1"/>
</dbReference>
<organism evidence="5 6">
    <name type="scientific">Adineta steineri</name>
    <dbReference type="NCBI Taxonomy" id="433720"/>
    <lineage>
        <taxon>Eukaryota</taxon>
        <taxon>Metazoa</taxon>
        <taxon>Spiralia</taxon>
        <taxon>Gnathifera</taxon>
        <taxon>Rotifera</taxon>
        <taxon>Eurotatoria</taxon>
        <taxon>Bdelloidea</taxon>
        <taxon>Adinetida</taxon>
        <taxon>Adinetidae</taxon>
        <taxon>Adineta</taxon>
    </lineage>
</organism>
<comment type="caution">
    <text evidence="5">The sequence shown here is derived from an EMBL/GenBank/DDBJ whole genome shotgun (WGS) entry which is preliminary data.</text>
</comment>
<dbReference type="Pfam" id="PF02522">
    <property type="entry name" value="Antibiotic_NAT"/>
    <property type="match status" value="1"/>
</dbReference>
<dbReference type="Pfam" id="PF00805">
    <property type="entry name" value="Pentapeptide"/>
    <property type="match status" value="1"/>
</dbReference>
<keyword evidence="2" id="KW-0808">Transferase</keyword>
<dbReference type="InterPro" id="IPR028345">
    <property type="entry name" value="Antibiotic_NAT-like"/>
</dbReference>
<keyword evidence="4" id="KW-0472">Membrane</keyword>
<evidence type="ECO:0000313" key="6">
    <source>
        <dbReference type="Proteomes" id="UP000663868"/>
    </source>
</evidence>
<dbReference type="InterPro" id="IPR001646">
    <property type="entry name" value="5peptide_repeat"/>
</dbReference>
<reference evidence="5" key="1">
    <citation type="submission" date="2021-02" db="EMBL/GenBank/DDBJ databases">
        <authorList>
            <person name="Nowell W R."/>
        </authorList>
    </citation>
    <scope>NUCLEOTIDE SEQUENCE</scope>
</reference>
<feature type="transmembrane region" description="Helical" evidence="4">
    <location>
        <begin position="37"/>
        <end position="59"/>
    </location>
</feature>
<gene>
    <name evidence="5" type="ORF">KXQ929_LOCUS30076</name>
</gene>
<keyword evidence="4" id="KW-1133">Transmembrane helix</keyword>
<dbReference type="GO" id="GO:0046677">
    <property type="term" value="P:response to antibiotic"/>
    <property type="evidence" value="ECO:0007669"/>
    <property type="project" value="InterPro"/>
</dbReference>
<keyword evidence="4" id="KW-0812">Transmembrane</keyword>
<dbReference type="EMBL" id="CAJOBB010003212">
    <property type="protein sequence ID" value="CAF4027536.1"/>
    <property type="molecule type" value="Genomic_DNA"/>
</dbReference>
<dbReference type="PANTHER" id="PTHR11104">
    <property type="entry name" value="AMINOGLYCOSIDE N3-ACETYLTRANSFERASE"/>
    <property type="match status" value="1"/>
</dbReference>
<dbReference type="Gene3D" id="2.160.20.80">
    <property type="entry name" value="E3 ubiquitin-protein ligase SopA"/>
    <property type="match status" value="2"/>
</dbReference>
<evidence type="ECO:0000256" key="1">
    <source>
        <dbReference type="ARBA" id="ARBA00006383"/>
    </source>
</evidence>
<dbReference type="InterPro" id="IPR003679">
    <property type="entry name" value="Amioglycoside_AcTrfase"/>
</dbReference>
<evidence type="ECO:0008006" key="7">
    <source>
        <dbReference type="Google" id="ProtNLM"/>
    </source>
</evidence>